<sequence>MHKNKGGDRGRQMGRKNQKPETKDQELDSNDLRMDMREISKRIELLGSSHMTWKERKELENKKVVALGGKPPKKQRLPLSIARVVMKKQKDREQKQLQENVILGRFGGKSGGGSKRSVEKRRPEDRVLRASEGYFKNGVLDVKHLLRPTSSRDRDAGAHVNFSGPKKGGGKKGGGKNKGKKGGKKRH</sequence>
<feature type="region of interest" description="Disordered" evidence="1">
    <location>
        <begin position="90"/>
        <end position="125"/>
    </location>
</feature>
<keyword evidence="3" id="KW-1185">Reference proteome</keyword>
<feature type="compositionally biased region" description="Basic and acidic residues" evidence="1">
    <location>
        <begin position="1"/>
        <end position="11"/>
    </location>
</feature>
<dbReference type="InterPro" id="IPR027973">
    <property type="entry name" value="FSAF1-like"/>
</dbReference>
<dbReference type="AlphaFoldDB" id="A0A2P6QE37"/>
<name>A0A2P6QE37_ROSCH</name>
<evidence type="ECO:0000313" key="3">
    <source>
        <dbReference type="Proteomes" id="UP000238479"/>
    </source>
</evidence>
<dbReference type="OrthoDB" id="5556956at2759"/>
<accession>A0A2P6QE37</accession>
<dbReference type="Pfam" id="PF15375">
    <property type="entry name" value="FSAF1"/>
    <property type="match status" value="1"/>
</dbReference>
<dbReference type="PANTHER" id="PTHR28096:SF1">
    <property type="entry name" value="PROTEIN FAF1"/>
    <property type="match status" value="1"/>
</dbReference>
<feature type="compositionally biased region" description="Gly residues" evidence="1">
    <location>
        <begin position="105"/>
        <end position="114"/>
    </location>
</feature>
<comment type="caution">
    <text evidence="2">The sequence shown here is derived from an EMBL/GenBank/DDBJ whole genome shotgun (WGS) entry which is preliminary data.</text>
</comment>
<dbReference type="GO" id="GO:0005730">
    <property type="term" value="C:nucleolus"/>
    <property type="evidence" value="ECO:0007669"/>
    <property type="project" value="TreeGrafter"/>
</dbReference>
<evidence type="ECO:0000256" key="1">
    <source>
        <dbReference type="SAM" id="MobiDB-lite"/>
    </source>
</evidence>
<proteinExistence type="predicted"/>
<evidence type="ECO:0008006" key="4">
    <source>
        <dbReference type="Google" id="ProtNLM"/>
    </source>
</evidence>
<reference evidence="2 3" key="1">
    <citation type="journal article" date="2018" name="Nat. Genet.">
        <title>The Rosa genome provides new insights in the design of modern roses.</title>
        <authorList>
            <person name="Bendahmane M."/>
        </authorList>
    </citation>
    <scope>NUCLEOTIDE SEQUENCE [LARGE SCALE GENOMIC DNA]</scope>
    <source>
        <strain evidence="3">cv. Old Blush</strain>
    </source>
</reference>
<protein>
    <recommendedName>
        <fullName evidence="4">Axoneme-associated protein MST101(2) protein</fullName>
    </recommendedName>
</protein>
<feature type="compositionally biased region" description="Basic residues" evidence="1">
    <location>
        <begin position="168"/>
        <end position="187"/>
    </location>
</feature>
<feature type="region of interest" description="Disordered" evidence="1">
    <location>
        <begin position="146"/>
        <end position="187"/>
    </location>
</feature>
<organism evidence="2 3">
    <name type="scientific">Rosa chinensis</name>
    <name type="common">China rose</name>
    <dbReference type="NCBI Taxonomy" id="74649"/>
    <lineage>
        <taxon>Eukaryota</taxon>
        <taxon>Viridiplantae</taxon>
        <taxon>Streptophyta</taxon>
        <taxon>Embryophyta</taxon>
        <taxon>Tracheophyta</taxon>
        <taxon>Spermatophyta</taxon>
        <taxon>Magnoliopsida</taxon>
        <taxon>eudicotyledons</taxon>
        <taxon>Gunneridae</taxon>
        <taxon>Pentapetalae</taxon>
        <taxon>rosids</taxon>
        <taxon>fabids</taxon>
        <taxon>Rosales</taxon>
        <taxon>Rosaceae</taxon>
        <taxon>Rosoideae</taxon>
        <taxon>Rosoideae incertae sedis</taxon>
        <taxon>Rosa</taxon>
    </lineage>
</organism>
<feature type="compositionally biased region" description="Basic and acidic residues" evidence="1">
    <location>
        <begin position="18"/>
        <end position="33"/>
    </location>
</feature>
<dbReference type="GO" id="GO:0000462">
    <property type="term" value="P:maturation of SSU-rRNA from tricistronic rRNA transcript (SSU-rRNA, 5.8S rRNA, LSU-rRNA)"/>
    <property type="evidence" value="ECO:0007669"/>
    <property type="project" value="TreeGrafter"/>
</dbReference>
<dbReference type="PANTHER" id="PTHR28096">
    <property type="entry name" value="PROTEIN FAF1"/>
    <property type="match status" value="1"/>
</dbReference>
<dbReference type="InterPro" id="IPR053030">
    <property type="entry name" value="Ribosomal_biogenesis_FAF1-like"/>
</dbReference>
<dbReference type="OMA" id="MDAANDH"/>
<dbReference type="EMBL" id="PDCK01000043">
    <property type="protein sequence ID" value="PRQ32417.1"/>
    <property type="molecule type" value="Genomic_DNA"/>
</dbReference>
<gene>
    <name evidence="2" type="ORF">RchiOBHm_Chr5g0046151</name>
</gene>
<dbReference type="Proteomes" id="UP000238479">
    <property type="component" value="Chromosome 5"/>
</dbReference>
<feature type="compositionally biased region" description="Basic and acidic residues" evidence="1">
    <location>
        <begin position="116"/>
        <end position="125"/>
    </location>
</feature>
<evidence type="ECO:0000313" key="2">
    <source>
        <dbReference type="EMBL" id="PRQ32417.1"/>
    </source>
</evidence>
<dbReference type="STRING" id="74649.A0A2P6QE37"/>
<dbReference type="Gramene" id="PRQ32417">
    <property type="protein sequence ID" value="PRQ32417"/>
    <property type="gene ID" value="RchiOBHm_Chr5g0046151"/>
</dbReference>
<feature type="region of interest" description="Disordered" evidence="1">
    <location>
        <begin position="1"/>
        <end position="33"/>
    </location>
</feature>